<sequence length="425" mass="48613">MRKELLFTILASIAFVFLQAFWIVRMYQRYEEQYTARINEAFLHAIEKEADRGGYKGDTIDFALLKQKDIVHNVSELLSQLEQDESLSNRRLPELPAIDSLLREDLSGLKINHYLSLYDREGKMVDSLGNISLRGKRQVIKIREVIGTKGLFYMQIEFKLPYDAILSRMFYSLVVFTLIIVVVVGCLIHQLRVIRQKDELLERREVSVNGIVHDLKSPLNALVTLTGWLMETESDLRKKELMAEVIKRAGHQAAQIESILVCARGAAQSIVLNKTEINPEEIVQAAIDDICVELKAKPHSIEVINEASGLTCLGDRGYLENVMKNLIENALKYADDGVKIQIEITRISQGIQIKVKDNGWGIAPKYQKKLFNQYYQVPREALRMRKGYGIGLAYVRHIIRAHGGKIQFKSRENEGSVFTFYIPEK</sequence>
<dbReference type="SUPFAM" id="SSF55874">
    <property type="entry name" value="ATPase domain of HSP90 chaperone/DNA topoisomerase II/histidine kinase"/>
    <property type="match status" value="1"/>
</dbReference>
<keyword evidence="4" id="KW-0808">Transferase</keyword>
<dbReference type="InterPro" id="IPR005467">
    <property type="entry name" value="His_kinase_dom"/>
</dbReference>
<keyword evidence="7" id="KW-1133">Transmembrane helix</keyword>
<dbReference type="Pfam" id="PF02518">
    <property type="entry name" value="HATPase_c"/>
    <property type="match status" value="1"/>
</dbReference>
<evidence type="ECO:0000313" key="9">
    <source>
        <dbReference type="EMBL" id="EXZ46094.1"/>
    </source>
</evidence>
<organism evidence="9 10">
    <name type="scientific">Bacteroides fragilis str. 2-F-2 #4</name>
    <dbReference type="NCBI Taxonomy" id="1339280"/>
    <lineage>
        <taxon>Bacteria</taxon>
        <taxon>Pseudomonadati</taxon>
        <taxon>Bacteroidota</taxon>
        <taxon>Bacteroidia</taxon>
        <taxon>Bacteroidales</taxon>
        <taxon>Bacteroidaceae</taxon>
        <taxon>Bacteroides</taxon>
    </lineage>
</organism>
<evidence type="ECO:0000256" key="6">
    <source>
        <dbReference type="ARBA" id="ARBA00023012"/>
    </source>
</evidence>
<dbReference type="Proteomes" id="UP000022272">
    <property type="component" value="Unassembled WGS sequence"/>
</dbReference>
<keyword evidence="7" id="KW-0472">Membrane</keyword>
<protein>
    <recommendedName>
        <fullName evidence="2">histidine kinase</fullName>
        <ecNumber evidence="2">2.7.13.3</ecNumber>
    </recommendedName>
</protein>
<name>A0A016AGL3_BACFG</name>
<evidence type="ECO:0000256" key="1">
    <source>
        <dbReference type="ARBA" id="ARBA00000085"/>
    </source>
</evidence>
<dbReference type="EMBL" id="JGDM01000013">
    <property type="protein sequence ID" value="EXZ46094.1"/>
    <property type="molecule type" value="Genomic_DNA"/>
</dbReference>
<evidence type="ECO:0000256" key="2">
    <source>
        <dbReference type="ARBA" id="ARBA00012438"/>
    </source>
</evidence>
<keyword evidence="6" id="KW-0902">Two-component regulatory system</keyword>
<dbReference type="PRINTS" id="PR00344">
    <property type="entry name" value="BCTRLSENSOR"/>
</dbReference>
<evidence type="ECO:0000256" key="7">
    <source>
        <dbReference type="SAM" id="Phobius"/>
    </source>
</evidence>
<dbReference type="FunFam" id="3.30.565.10:FF:000006">
    <property type="entry name" value="Sensor histidine kinase WalK"/>
    <property type="match status" value="1"/>
</dbReference>
<feature type="domain" description="Histidine kinase" evidence="8">
    <location>
        <begin position="210"/>
        <end position="425"/>
    </location>
</feature>
<evidence type="ECO:0000256" key="4">
    <source>
        <dbReference type="ARBA" id="ARBA00022679"/>
    </source>
</evidence>
<dbReference type="AlphaFoldDB" id="A0A016AGL3"/>
<dbReference type="RefSeq" id="WP_032569797.1">
    <property type="nucleotide sequence ID" value="NZ_JGDM01000013.1"/>
</dbReference>
<dbReference type="PANTHER" id="PTHR45453">
    <property type="entry name" value="PHOSPHATE REGULON SENSOR PROTEIN PHOR"/>
    <property type="match status" value="1"/>
</dbReference>
<reference evidence="9 10" key="1">
    <citation type="submission" date="2014-02" db="EMBL/GenBank/DDBJ databases">
        <authorList>
            <person name="Sears C."/>
            <person name="Carroll K."/>
            <person name="Sack B.R."/>
            <person name="Qadri F."/>
            <person name="Myers L.L."/>
            <person name="Chung G.-T."/>
            <person name="Escheverria P."/>
            <person name="Fraser C.M."/>
            <person name="Sadzewicz L."/>
            <person name="Shefchek K.A."/>
            <person name="Tallon L."/>
            <person name="Das S.P."/>
            <person name="Daugherty S."/>
            <person name="Mongodin E.F."/>
        </authorList>
    </citation>
    <scope>NUCLEOTIDE SEQUENCE [LARGE SCALE GENOMIC DNA]</scope>
    <source>
        <strain evidence="9 10">2-F-2 #4</strain>
    </source>
</reference>
<dbReference type="Gene3D" id="3.30.565.10">
    <property type="entry name" value="Histidine kinase-like ATPase, C-terminal domain"/>
    <property type="match status" value="1"/>
</dbReference>
<dbReference type="InterPro" id="IPR003594">
    <property type="entry name" value="HATPase_dom"/>
</dbReference>
<evidence type="ECO:0000313" key="10">
    <source>
        <dbReference type="Proteomes" id="UP000022272"/>
    </source>
</evidence>
<dbReference type="GO" id="GO:0000155">
    <property type="term" value="F:phosphorelay sensor kinase activity"/>
    <property type="evidence" value="ECO:0007669"/>
    <property type="project" value="InterPro"/>
</dbReference>
<keyword evidence="5 9" id="KW-0418">Kinase</keyword>
<evidence type="ECO:0000256" key="3">
    <source>
        <dbReference type="ARBA" id="ARBA00022553"/>
    </source>
</evidence>
<dbReference type="PROSITE" id="PS50109">
    <property type="entry name" value="HIS_KIN"/>
    <property type="match status" value="1"/>
</dbReference>
<dbReference type="GO" id="GO:0016036">
    <property type="term" value="P:cellular response to phosphate starvation"/>
    <property type="evidence" value="ECO:0007669"/>
    <property type="project" value="TreeGrafter"/>
</dbReference>
<comment type="caution">
    <text evidence="9">The sequence shown here is derived from an EMBL/GenBank/DDBJ whole genome shotgun (WGS) entry which is preliminary data.</text>
</comment>
<dbReference type="CDD" id="cd00075">
    <property type="entry name" value="HATPase"/>
    <property type="match status" value="1"/>
</dbReference>
<gene>
    <name evidence="9" type="ORF">M076_0648</name>
</gene>
<dbReference type="SUPFAM" id="SSF47384">
    <property type="entry name" value="Homodimeric domain of signal transducing histidine kinase"/>
    <property type="match status" value="1"/>
</dbReference>
<feature type="transmembrane region" description="Helical" evidence="7">
    <location>
        <begin position="169"/>
        <end position="188"/>
    </location>
</feature>
<evidence type="ECO:0000259" key="8">
    <source>
        <dbReference type="PROSITE" id="PS50109"/>
    </source>
</evidence>
<dbReference type="InterPro" id="IPR050351">
    <property type="entry name" value="BphY/WalK/GraS-like"/>
</dbReference>
<dbReference type="InterPro" id="IPR036097">
    <property type="entry name" value="HisK_dim/P_sf"/>
</dbReference>
<dbReference type="EC" id="2.7.13.3" evidence="2"/>
<dbReference type="SMART" id="SM00387">
    <property type="entry name" value="HATPase_c"/>
    <property type="match status" value="1"/>
</dbReference>
<dbReference type="PATRIC" id="fig|1339280.3.peg.626"/>
<dbReference type="GO" id="GO:0005886">
    <property type="term" value="C:plasma membrane"/>
    <property type="evidence" value="ECO:0007669"/>
    <property type="project" value="TreeGrafter"/>
</dbReference>
<keyword evidence="7" id="KW-0812">Transmembrane</keyword>
<proteinExistence type="predicted"/>
<keyword evidence="3" id="KW-0597">Phosphoprotein</keyword>
<comment type="catalytic activity">
    <reaction evidence="1">
        <text>ATP + protein L-histidine = ADP + protein N-phospho-L-histidine.</text>
        <dbReference type="EC" id="2.7.13.3"/>
    </reaction>
</comment>
<dbReference type="GO" id="GO:0004721">
    <property type="term" value="F:phosphoprotein phosphatase activity"/>
    <property type="evidence" value="ECO:0007669"/>
    <property type="project" value="TreeGrafter"/>
</dbReference>
<evidence type="ECO:0000256" key="5">
    <source>
        <dbReference type="ARBA" id="ARBA00022777"/>
    </source>
</evidence>
<dbReference type="InterPro" id="IPR004358">
    <property type="entry name" value="Sig_transdc_His_kin-like_C"/>
</dbReference>
<dbReference type="InterPro" id="IPR003661">
    <property type="entry name" value="HisK_dim/P_dom"/>
</dbReference>
<dbReference type="InterPro" id="IPR036890">
    <property type="entry name" value="HATPase_C_sf"/>
</dbReference>
<dbReference type="CDD" id="cd00082">
    <property type="entry name" value="HisKA"/>
    <property type="match status" value="1"/>
</dbReference>
<dbReference type="PANTHER" id="PTHR45453:SF1">
    <property type="entry name" value="PHOSPHATE REGULON SENSOR PROTEIN PHOR"/>
    <property type="match status" value="1"/>
</dbReference>
<accession>A0A016AGL3</accession>